<protein>
    <submittedName>
        <fullName evidence="1">Uncharacterized protein</fullName>
    </submittedName>
</protein>
<organism evidence="1 2">
    <name type="scientific">Zalaria obscura</name>
    <dbReference type="NCBI Taxonomy" id="2024903"/>
    <lineage>
        <taxon>Eukaryota</taxon>
        <taxon>Fungi</taxon>
        <taxon>Dikarya</taxon>
        <taxon>Ascomycota</taxon>
        <taxon>Pezizomycotina</taxon>
        <taxon>Dothideomycetes</taxon>
        <taxon>Dothideomycetidae</taxon>
        <taxon>Dothideales</taxon>
        <taxon>Zalariaceae</taxon>
        <taxon>Zalaria</taxon>
    </lineage>
</organism>
<dbReference type="EMBL" id="JAMKPW020000016">
    <property type="protein sequence ID" value="KAK8210147.1"/>
    <property type="molecule type" value="Genomic_DNA"/>
</dbReference>
<gene>
    <name evidence="1" type="ORF">M8818_003634</name>
</gene>
<evidence type="ECO:0000313" key="2">
    <source>
        <dbReference type="Proteomes" id="UP001320706"/>
    </source>
</evidence>
<accession>A0ACC3SEJ2</accession>
<evidence type="ECO:0000313" key="1">
    <source>
        <dbReference type="EMBL" id="KAK8210147.1"/>
    </source>
</evidence>
<dbReference type="Proteomes" id="UP001320706">
    <property type="component" value="Unassembled WGS sequence"/>
</dbReference>
<sequence>MCQICLLESLSEEVRWPKPLESHISDMKLLVEKAHPFADQFSKMQKQGNLTALEKLQPSLAANVSDLITMLDILDETREQWWNDPKKSKQRKEWTETYQESKLVALQKVNNKTKETIDAMRARLGVCTKWTMGVAGGLEEIKETEGKMEVHIETR</sequence>
<name>A0ACC3SEJ2_9PEZI</name>
<proteinExistence type="predicted"/>
<reference evidence="1" key="1">
    <citation type="submission" date="2024-02" db="EMBL/GenBank/DDBJ databases">
        <title>Metagenome Assembled Genome of Zalaria obscura JY119.</title>
        <authorList>
            <person name="Vighnesh L."/>
            <person name="Jagadeeshwari U."/>
            <person name="Venkata Ramana C."/>
            <person name="Sasikala C."/>
        </authorList>
    </citation>
    <scope>NUCLEOTIDE SEQUENCE</scope>
    <source>
        <strain evidence="1">JY119</strain>
    </source>
</reference>
<keyword evidence="2" id="KW-1185">Reference proteome</keyword>
<comment type="caution">
    <text evidence="1">The sequence shown here is derived from an EMBL/GenBank/DDBJ whole genome shotgun (WGS) entry which is preliminary data.</text>
</comment>